<dbReference type="CDD" id="cd03671">
    <property type="entry name" value="NUDIX_Ap4A_hydrolase_plant_like"/>
    <property type="match status" value="1"/>
</dbReference>
<evidence type="ECO:0000256" key="1">
    <source>
        <dbReference type="ARBA" id="ARBA00001946"/>
    </source>
</evidence>
<feature type="compositionally biased region" description="Low complexity" evidence="4">
    <location>
        <begin position="8"/>
        <end position="21"/>
    </location>
</feature>
<keyword evidence="7" id="KW-1185">Reference proteome</keyword>
<accession>A0ABS4AZC5</accession>
<dbReference type="GO" id="GO:0016787">
    <property type="term" value="F:hydrolase activity"/>
    <property type="evidence" value="ECO:0007669"/>
    <property type="project" value="UniProtKB-KW"/>
</dbReference>
<comment type="function">
    <text evidence="3">Accelerates the degradation of transcripts by removing pyrophosphate from the 5'-end of triphosphorylated RNA, leading to a more labile monophosphorylated state that can stimulate subsequent ribonuclease cleavage.</text>
</comment>
<evidence type="ECO:0000313" key="6">
    <source>
        <dbReference type="EMBL" id="MBP0466642.1"/>
    </source>
</evidence>
<dbReference type="PANTHER" id="PTHR11839">
    <property type="entry name" value="UDP/ADP-SUGAR PYROPHOSPHATASE"/>
    <property type="match status" value="1"/>
</dbReference>
<dbReference type="InterPro" id="IPR022927">
    <property type="entry name" value="RppH"/>
</dbReference>
<evidence type="ECO:0000256" key="4">
    <source>
        <dbReference type="SAM" id="MobiDB-lite"/>
    </source>
</evidence>
<dbReference type="PROSITE" id="PS51462">
    <property type="entry name" value="NUDIX"/>
    <property type="match status" value="1"/>
</dbReference>
<evidence type="ECO:0000259" key="5">
    <source>
        <dbReference type="PROSITE" id="PS51462"/>
    </source>
</evidence>
<evidence type="ECO:0000313" key="7">
    <source>
        <dbReference type="Proteomes" id="UP000680815"/>
    </source>
</evidence>
<dbReference type="Proteomes" id="UP000680815">
    <property type="component" value="Unassembled WGS sequence"/>
</dbReference>
<dbReference type="NCBIfam" id="NF001938">
    <property type="entry name" value="PRK00714.1-5"/>
    <property type="match status" value="1"/>
</dbReference>
<dbReference type="InterPro" id="IPR000086">
    <property type="entry name" value="NUDIX_hydrolase_dom"/>
</dbReference>
<sequence>MGRGAGRAGPRARARLGADPPARGPRPGRRACPRRERAVTALPYRPNVGAVLFNPAGLVLVARRADLPNAEGAPGGWQLPQGGMDEGEDPAVAVFRELEEEIGTARATILAEHPRWLTYDLPPELIGKALGGRYRGQRQKWFALRFTGEEAEIRLDLDPHPEFDAWRWARLAELPALAVGFKRAIYEDLAQEFSPFAA</sequence>
<comment type="similarity">
    <text evidence="3">Belongs to the Nudix hydrolase family. RppH subfamily.</text>
</comment>
<dbReference type="SUPFAM" id="SSF55811">
    <property type="entry name" value="Nudix"/>
    <property type="match status" value="1"/>
</dbReference>
<evidence type="ECO:0000256" key="2">
    <source>
        <dbReference type="ARBA" id="ARBA00022801"/>
    </source>
</evidence>
<dbReference type="PANTHER" id="PTHR11839:SF22">
    <property type="entry name" value="NUDIX HYDROLASE 26, CHLOROPLASTIC"/>
    <property type="match status" value="1"/>
</dbReference>
<organism evidence="6 7">
    <name type="scientific">Roseomonas nitratireducens</name>
    <dbReference type="NCBI Taxonomy" id="2820810"/>
    <lineage>
        <taxon>Bacteria</taxon>
        <taxon>Pseudomonadati</taxon>
        <taxon>Pseudomonadota</taxon>
        <taxon>Alphaproteobacteria</taxon>
        <taxon>Acetobacterales</taxon>
        <taxon>Roseomonadaceae</taxon>
        <taxon>Roseomonas</taxon>
    </lineage>
</organism>
<feature type="region of interest" description="Disordered" evidence="4">
    <location>
        <begin position="1"/>
        <end position="36"/>
    </location>
</feature>
<comment type="cofactor">
    <cofactor evidence="1">
        <name>Mg(2+)</name>
        <dbReference type="ChEBI" id="CHEBI:18420"/>
    </cofactor>
</comment>
<dbReference type="Pfam" id="PF00293">
    <property type="entry name" value="NUDIX"/>
    <property type="match status" value="1"/>
</dbReference>
<proteinExistence type="inferred from homology"/>
<comment type="cofactor">
    <cofactor evidence="3">
        <name>a divalent metal cation</name>
        <dbReference type="ChEBI" id="CHEBI:60240"/>
    </cofactor>
</comment>
<dbReference type="PROSITE" id="PS00893">
    <property type="entry name" value="NUDIX_BOX"/>
    <property type="match status" value="1"/>
</dbReference>
<reference evidence="6 7" key="1">
    <citation type="submission" date="2021-03" db="EMBL/GenBank/DDBJ databases">
        <authorList>
            <person name="So Y."/>
        </authorList>
    </citation>
    <scope>NUCLEOTIDE SEQUENCE [LARGE SCALE GENOMIC DNA]</scope>
    <source>
        <strain evidence="6 7">PWR1</strain>
    </source>
</reference>
<feature type="domain" description="Nudix hydrolase" evidence="5">
    <location>
        <begin position="43"/>
        <end position="191"/>
    </location>
</feature>
<keyword evidence="2 3" id="KW-0378">Hydrolase</keyword>
<name>A0ABS4AZC5_9PROT</name>
<dbReference type="EC" id="3.6.1.-" evidence="3"/>
<protein>
    <recommendedName>
        <fullName evidence="3">RNA pyrophosphohydrolase</fullName>
        <ecNumber evidence="3">3.6.1.-</ecNumber>
    </recommendedName>
    <alternativeName>
        <fullName evidence="3">(Di)nucleoside polyphosphate hydrolase</fullName>
    </alternativeName>
</protein>
<dbReference type="InterPro" id="IPR020084">
    <property type="entry name" value="NUDIX_hydrolase_CS"/>
</dbReference>
<gene>
    <name evidence="3" type="primary">rppH</name>
    <name evidence="3" type="synonym">nudH</name>
    <name evidence="6" type="ORF">J5Y09_22125</name>
</gene>
<evidence type="ECO:0000256" key="3">
    <source>
        <dbReference type="HAMAP-Rule" id="MF_00298"/>
    </source>
</evidence>
<dbReference type="HAMAP" id="MF_00298">
    <property type="entry name" value="Nudix_RppH"/>
    <property type="match status" value="1"/>
</dbReference>
<feature type="short sequence motif" description="Nudix box" evidence="3">
    <location>
        <begin position="82"/>
        <end position="103"/>
    </location>
</feature>
<dbReference type="Gene3D" id="3.90.79.10">
    <property type="entry name" value="Nucleoside Triphosphate Pyrophosphohydrolase"/>
    <property type="match status" value="1"/>
</dbReference>
<comment type="caution">
    <text evidence="6">The sequence shown here is derived from an EMBL/GenBank/DDBJ whole genome shotgun (WGS) entry which is preliminary data.</text>
</comment>
<dbReference type="EMBL" id="JAGIYZ010000032">
    <property type="protein sequence ID" value="MBP0466642.1"/>
    <property type="molecule type" value="Genomic_DNA"/>
</dbReference>
<dbReference type="InterPro" id="IPR015797">
    <property type="entry name" value="NUDIX_hydrolase-like_dom_sf"/>
</dbReference>